<keyword evidence="2" id="KW-1185">Reference proteome</keyword>
<proteinExistence type="predicted"/>
<protein>
    <submittedName>
        <fullName evidence="1">Uncharacterized protein</fullName>
    </submittedName>
</protein>
<organism evidence="1 2">
    <name type="scientific">Salininema proteolyticum</name>
    <dbReference type="NCBI Taxonomy" id="1607685"/>
    <lineage>
        <taxon>Bacteria</taxon>
        <taxon>Bacillati</taxon>
        <taxon>Actinomycetota</taxon>
        <taxon>Actinomycetes</taxon>
        <taxon>Glycomycetales</taxon>
        <taxon>Glycomycetaceae</taxon>
        <taxon>Salininema</taxon>
    </lineage>
</organism>
<dbReference type="EMBL" id="JBHSDK010000061">
    <property type="protein sequence ID" value="MFC4338066.1"/>
    <property type="molecule type" value="Genomic_DNA"/>
</dbReference>
<evidence type="ECO:0000313" key="2">
    <source>
        <dbReference type="Proteomes" id="UP001595823"/>
    </source>
</evidence>
<gene>
    <name evidence="1" type="ORF">ACFPET_23005</name>
</gene>
<accession>A0ABV8U671</accession>
<dbReference type="RefSeq" id="WP_380625727.1">
    <property type="nucleotide sequence ID" value="NZ_JBHSDK010000061.1"/>
</dbReference>
<dbReference type="Proteomes" id="UP001595823">
    <property type="component" value="Unassembled WGS sequence"/>
</dbReference>
<name>A0ABV8U671_9ACTN</name>
<comment type="caution">
    <text evidence="1">The sequence shown here is derived from an EMBL/GenBank/DDBJ whole genome shotgun (WGS) entry which is preliminary data.</text>
</comment>
<evidence type="ECO:0000313" key="1">
    <source>
        <dbReference type="EMBL" id="MFC4338066.1"/>
    </source>
</evidence>
<reference evidence="2" key="1">
    <citation type="journal article" date="2019" name="Int. J. Syst. Evol. Microbiol.">
        <title>The Global Catalogue of Microorganisms (GCM) 10K type strain sequencing project: providing services to taxonomists for standard genome sequencing and annotation.</title>
        <authorList>
            <consortium name="The Broad Institute Genomics Platform"/>
            <consortium name="The Broad Institute Genome Sequencing Center for Infectious Disease"/>
            <person name="Wu L."/>
            <person name="Ma J."/>
        </authorList>
    </citation>
    <scope>NUCLEOTIDE SEQUENCE [LARGE SCALE GENOMIC DNA]</scope>
    <source>
        <strain evidence="2">IBRC-M 10908</strain>
    </source>
</reference>
<sequence>MLTDAYGTEIDPAEVMAVMARRLDELADFSEQRAAETGRRDLLAHAAMYRRDAHAAAKGLFK</sequence>